<protein>
    <submittedName>
        <fullName evidence="1">Uncharacterized protein</fullName>
    </submittedName>
</protein>
<comment type="caution">
    <text evidence="1">The sequence shown here is derived from an EMBL/GenBank/DDBJ whole genome shotgun (WGS) entry which is preliminary data.</text>
</comment>
<name>X1CR72_9ZZZZ</name>
<feature type="non-terminal residue" evidence="1">
    <location>
        <position position="78"/>
    </location>
</feature>
<reference evidence="1" key="1">
    <citation type="journal article" date="2014" name="Front. Microbiol.">
        <title>High frequency of phylogenetically diverse reductive dehalogenase-homologous genes in deep subseafloor sedimentary metagenomes.</title>
        <authorList>
            <person name="Kawai M."/>
            <person name="Futagami T."/>
            <person name="Toyoda A."/>
            <person name="Takaki Y."/>
            <person name="Nishi S."/>
            <person name="Hori S."/>
            <person name="Arai W."/>
            <person name="Tsubouchi T."/>
            <person name="Morono Y."/>
            <person name="Uchiyama I."/>
            <person name="Ito T."/>
            <person name="Fujiyama A."/>
            <person name="Inagaki F."/>
            <person name="Takami H."/>
        </authorList>
    </citation>
    <scope>NUCLEOTIDE SEQUENCE</scope>
    <source>
        <strain evidence="1">Expedition CK06-06</strain>
    </source>
</reference>
<organism evidence="1">
    <name type="scientific">marine sediment metagenome</name>
    <dbReference type="NCBI Taxonomy" id="412755"/>
    <lineage>
        <taxon>unclassified sequences</taxon>
        <taxon>metagenomes</taxon>
        <taxon>ecological metagenomes</taxon>
    </lineage>
</organism>
<accession>X1CR72</accession>
<sequence length="78" mass="8444">MSLDLTKVVGQVGGMVTSLKAGGEERQKRLSQALDILHSQANDIDSLKRKITSSKTTWLVAGLVDGLDRHYEAPPLPT</sequence>
<evidence type="ECO:0000313" key="1">
    <source>
        <dbReference type="EMBL" id="GAH10312.1"/>
    </source>
</evidence>
<gene>
    <name evidence="1" type="ORF">S01H4_61369</name>
</gene>
<proteinExistence type="predicted"/>
<dbReference type="EMBL" id="BART01036373">
    <property type="protein sequence ID" value="GAH10312.1"/>
    <property type="molecule type" value="Genomic_DNA"/>
</dbReference>
<dbReference type="AlphaFoldDB" id="X1CR72"/>